<accession>A0A9D1RG99</accession>
<dbReference type="PANTHER" id="PTHR42732">
    <property type="entry name" value="BETA-GALACTOSIDASE"/>
    <property type="match status" value="1"/>
</dbReference>
<dbReference type="InterPro" id="IPR017853">
    <property type="entry name" value="GH"/>
</dbReference>
<feature type="domain" description="Glycoside hydrolase family 2 immunoglobulin-like beta-sandwich" evidence="4">
    <location>
        <begin position="221"/>
        <end position="265"/>
    </location>
</feature>
<dbReference type="Gene3D" id="2.60.40.10">
    <property type="entry name" value="Immunoglobulins"/>
    <property type="match status" value="1"/>
</dbReference>
<dbReference type="GO" id="GO:0005975">
    <property type="term" value="P:carbohydrate metabolic process"/>
    <property type="evidence" value="ECO:0007669"/>
    <property type="project" value="InterPro"/>
</dbReference>
<dbReference type="InterPro" id="IPR006102">
    <property type="entry name" value="Ig-like_GH2"/>
</dbReference>
<proteinExistence type="inferred from homology"/>
<dbReference type="Proteomes" id="UP000824205">
    <property type="component" value="Unassembled WGS sequence"/>
</dbReference>
<dbReference type="InterPro" id="IPR006104">
    <property type="entry name" value="Glyco_hydro_2_N"/>
</dbReference>
<evidence type="ECO:0000256" key="1">
    <source>
        <dbReference type="ARBA" id="ARBA00007401"/>
    </source>
</evidence>
<dbReference type="InterPro" id="IPR006103">
    <property type="entry name" value="Glyco_hydro_2_cat"/>
</dbReference>
<feature type="domain" description="Glycoside hydrolase family 2 catalytic" evidence="5">
    <location>
        <begin position="307"/>
        <end position="459"/>
    </location>
</feature>
<reference evidence="7" key="1">
    <citation type="journal article" date="2021" name="PeerJ">
        <title>Extensive microbial diversity within the chicken gut microbiome revealed by metagenomics and culture.</title>
        <authorList>
            <person name="Gilroy R."/>
            <person name="Ravi A."/>
            <person name="Getino M."/>
            <person name="Pursley I."/>
            <person name="Horton D.L."/>
            <person name="Alikhan N.F."/>
            <person name="Baker D."/>
            <person name="Gharbi K."/>
            <person name="Hall N."/>
            <person name="Watson M."/>
            <person name="Adriaenssens E.M."/>
            <person name="Foster-Nyarko E."/>
            <person name="Jarju S."/>
            <person name="Secka A."/>
            <person name="Antonio M."/>
            <person name="Oren A."/>
            <person name="Chaudhuri R.R."/>
            <person name="La Ragione R."/>
            <person name="Hildebrand F."/>
            <person name="Pallen M.J."/>
        </authorList>
    </citation>
    <scope>NUCLEOTIDE SEQUENCE</scope>
    <source>
        <strain evidence="7">421</strain>
    </source>
</reference>
<dbReference type="Pfam" id="PF02837">
    <property type="entry name" value="Glyco_hydro_2_N"/>
    <property type="match status" value="1"/>
</dbReference>
<dbReference type="Pfam" id="PF00703">
    <property type="entry name" value="Glyco_hydro_2"/>
    <property type="match status" value="1"/>
</dbReference>
<feature type="domain" description="Glycosyl hydrolases family 2 sugar binding" evidence="6">
    <location>
        <begin position="80"/>
        <end position="167"/>
    </location>
</feature>
<evidence type="ECO:0000313" key="7">
    <source>
        <dbReference type="EMBL" id="HIW86077.1"/>
    </source>
</evidence>
<evidence type="ECO:0000259" key="4">
    <source>
        <dbReference type="Pfam" id="PF00703"/>
    </source>
</evidence>
<dbReference type="Pfam" id="PF02836">
    <property type="entry name" value="Glyco_hydro_2_C"/>
    <property type="match status" value="1"/>
</dbReference>
<keyword evidence="3" id="KW-0326">Glycosidase</keyword>
<evidence type="ECO:0000256" key="3">
    <source>
        <dbReference type="ARBA" id="ARBA00023295"/>
    </source>
</evidence>
<organism evidence="7 8">
    <name type="scientific">Candidatus Eubacterium faecipullorum</name>
    <dbReference type="NCBI Taxonomy" id="2838571"/>
    <lineage>
        <taxon>Bacteria</taxon>
        <taxon>Bacillati</taxon>
        <taxon>Bacillota</taxon>
        <taxon>Clostridia</taxon>
        <taxon>Eubacteriales</taxon>
        <taxon>Eubacteriaceae</taxon>
        <taxon>Eubacterium</taxon>
    </lineage>
</organism>
<sequence>MMMLLTDFGKNIDKNCPLSEYPRPQFKRNSFMNLNGAWKCEFTNTGKLPGNYSYDILVPFSPETPLSGVGRVLKPEEFLHYERYFEIPSDFNKGRVFIHFGAVDQVCEVFVNGFSVGRHTGGYTPFTFEITEHIKEGQNRLNVTVMDFSDTAEYSRGKQKFHRGGIWYSPQSGIWQTVWLESTPQTYIKSVKITPDYDLEQVRFDFDAGAEVLTSVYDGDTLIAETKENIVKLPNFKSWSPEDPFLYTVTFACGKDRVSSYFGMRKFSTGTDDNGIERLFLNNKPYFHNGLLDQGYYPDGFLTPPSNAAMEFDVKTTKKMGFNMLRKHIKIEPMLWYHYCDVNGILVWQDMVNGGGRYGLEISVLPFIGINLDDTNYKTFKRTDAAQRQSYYNELKEMLDALYNCPCIAMWVPFNEGWGQFDSAKAYDFIKNYDATRTVDSASGWHDRGVTDVISKHIYFTPIKVKKGGRPYVLSEFGGFSHRVKGHTFNHKMFGYKIYGSRESLANAYKKTFEKVIIPQIKTGLSATVYTQLTDVEDELNGLLTYDRKIEKIPADLLKNINERVKL</sequence>
<dbReference type="Gene3D" id="3.20.20.80">
    <property type="entry name" value="Glycosidases"/>
    <property type="match status" value="1"/>
</dbReference>
<dbReference type="SUPFAM" id="SSF51445">
    <property type="entry name" value="(Trans)glycosidases"/>
    <property type="match status" value="1"/>
</dbReference>
<dbReference type="SUPFAM" id="SSF49785">
    <property type="entry name" value="Galactose-binding domain-like"/>
    <property type="match status" value="1"/>
</dbReference>
<keyword evidence="2 7" id="KW-0378">Hydrolase</keyword>
<evidence type="ECO:0000256" key="2">
    <source>
        <dbReference type="ARBA" id="ARBA00022801"/>
    </source>
</evidence>
<dbReference type="InterPro" id="IPR036156">
    <property type="entry name" value="Beta-gal/glucu_dom_sf"/>
</dbReference>
<comment type="caution">
    <text evidence="7">The sequence shown here is derived from an EMBL/GenBank/DDBJ whole genome shotgun (WGS) entry which is preliminary data.</text>
</comment>
<comment type="similarity">
    <text evidence="1">Belongs to the glycosyl hydrolase 2 family.</text>
</comment>
<dbReference type="AlphaFoldDB" id="A0A9D1RG99"/>
<dbReference type="InterPro" id="IPR008979">
    <property type="entry name" value="Galactose-bd-like_sf"/>
</dbReference>
<gene>
    <name evidence="7" type="ORF">IAA48_06225</name>
</gene>
<dbReference type="EMBL" id="DXGE01000026">
    <property type="protein sequence ID" value="HIW86077.1"/>
    <property type="molecule type" value="Genomic_DNA"/>
</dbReference>
<evidence type="ECO:0000259" key="6">
    <source>
        <dbReference type="Pfam" id="PF02837"/>
    </source>
</evidence>
<evidence type="ECO:0000313" key="8">
    <source>
        <dbReference type="Proteomes" id="UP000824205"/>
    </source>
</evidence>
<dbReference type="Gene3D" id="2.60.120.260">
    <property type="entry name" value="Galactose-binding domain-like"/>
    <property type="match status" value="1"/>
</dbReference>
<dbReference type="SUPFAM" id="SSF49303">
    <property type="entry name" value="beta-Galactosidase/glucuronidase domain"/>
    <property type="match status" value="1"/>
</dbReference>
<dbReference type="InterPro" id="IPR013783">
    <property type="entry name" value="Ig-like_fold"/>
</dbReference>
<dbReference type="GO" id="GO:0004553">
    <property type="term" value="F:hydrolase activity, hydrolyzing O-glycosyl compounds"/>
    <property type="evidence" value="ECO:0007669"/>
    <property type="project" value="InterPro"/>
</dbReference>
<dbReference type="PANTHER" id="PTHR42732:SF2">
    <property type="entry name" value="BETA-MANNOSIDASE"/>
    <property type="match status" value="1"/>
</dbReference>
<protein>
    <submittedName>
        <fullName evidence="7">Glycoside hydrolase family 2</fullName>
    </submittedName>
</protein>
<name>A0A9D1RG99_9FIRM</name>
<dbReference type="InterPro" id="IPR051913">
    <property type="entry name" value="GH2_Domain-Containing"/>
</dbReference>
<reference evidence="7" key="2">
    <citation type="submission" date="2021-04" db="EMBL/GenBank/DDBJ databases">
        <authorList>
            <person name="Gilroy R."/>
        </authorList>
    </citation>
    <scope>NUCLEOTIDE SEQUENCE</scope>
    <source>
        <strain evidence="7">421</strain>
    </source>
</reference>
<evidence type="ECO:0000259" key="5">
    <source>
        <dbReference type="Pfam" id="PF02836"/>
    </source>
</evidence>